<evidence type="ECO:0000256" key="1">
    <source>
        <dbReference type="SAM" id="Phobius"/>
    </source>
</evidence>
<sequence length="98" mass="10885">MDIKSTARERLKAYLDGLSEKQRRGILVAMLAFTCVASGIVLLRAAGRLTPARERMELPFGGGSLTDTLRRLPDPLKGQVTSIYRTIKQPQQNGKQEE</sequence>
<keyword evidence="1" id="KW-0472">Membrane</keyword>
<comment type="caution">
    <text evidence="2">The sequence shown here is derived from an EMBL/GenBank/DDBJ whole genome shotgun (WGS) entry which is preliminary data.</text>
</comment>
<organism evidence="2 3">
    <name type="scientific">Phocaeicola vulgatus</name>
    <name type="common">Bacteroides vulgatus</name>
    <dbReference type="NCBI Taxonomy" id="821"/>
    <lineage>
        <taxon>Bacteria</taxon>
        <taxon>Pseudomonadati</taxon>
        <taxon>Bacteroidota</taxon>
        <taxon>Bacteroidia</taxon>
        <taxon>Bacteroidales</taxon>
        <taxon>Bacteroidaceae</taxon>
        <taxon>Phocaeicola</taxon>
    </lineage>
</organism>
<reference evidence="2 3" key="1">
    <citation type="submission" date="2018-08" db="EMBL/GenBank/DDBJ databases">
        <title>A genome reference for cultivated species of the human gut microbiota.</title>
        <authorList>
            <person name="Zou Y."/>
            <person name="Xue W."/>
            <person name="Luo G."/>
        </authorList>
    </citation>
    <scope>NUCLEOTIDE SEQUENCE [LARGE SCALE GENOMIC DNA]</scope>
    <source>
        <strain evidence="2 3">AM13-21</strain>
    </source>
</reference>
<keyword evidence="1" id="KW-0812">Transmembrane</keyword>
<dbReference type="RefSeq" id="WP_118290679.1">
    <property type="nucleotide sequence ID" value="NZ_QRLF01000011.1"/>
</dbReference>
<proteinExistence type="predicted"/>
<feature type="transmembrane region" description="Helical" evidence="1">
    <location>
        <begin position="25"/>
        <end position="46"/>
    </location>
</feature>
<dbReference type="AlphaFoldDB" id="A0A415BTL0"/>
<evidence type="ECO:0000313" key="2">
    <source>
        <dbReference type="EMBL" id="RHI92246.1"/>
    </source>
</evidence>
<evidence type="ECO:0000313" key="3">
    <source>
        <dbReference type="Proteomes" id="UP000285777"/>
    </source>
</evidence>
<name>A0A415BTL0_PHOVU</name>
<accession>A0A415BTL0</accession>
<gene>
    <name evidence="2" type="ORF">DW150_07925</name>
</gene>
<dbReference type="Proteomes" id="UP000285777">
    <property type="component" value="Unassembled WGS sequence"/>
</dbReference>
<dbReference type="EMBL" id="QRLF01000011">
    <property type="protein sequence ID" value="RHI92246.1"/>
    <property type="molecule type" value="Genomic_DNA"/>
</dbReference>
<protein>
    <submittedName>
        <fullName evidence="2">Uncharacterized protein</fullName>
    </submittedName>
</protein>
<keyword evidence="1" id="KW-1133">Transmembrane helix</keyword>